<dbReference type="EMBL" id="BMQM01000008">
    <property type="protein sequence ID" value="GGR55624.1"/>
    <property type="molecule type" value="Genomic_DNA"/>
</dbReference>
<dbReference type="InterPro" id="IPR000914">
    <property type="entry name" value="SBP_5_dom"/>
</dbReference>
<feature type="domain" description="Solute-binding protein family 5" evidence="2">
    <location>
        <begin position="79"/>
        <end position="498"/>
    </location>
</feature>
<dbReference type="Gene3D" id="3.40.190.10">
    <property type="entry name" value="Periplasmic binding protein-like II"/>
    <property type="match status" value="1"/>
</dbReference>
<gene>
    <name evidence="3" type="ORF">GCM10008959_16670</name>
</gene>
<dbReference type="PANTHER" id="PTHR30290">
    <property type="entry name" value="PERIPLASMIC BINDING COMPONENT OF ABC TRANSPORTER"/>
    <property type="match status" value="1"/>
</dbReference>
<name>A0ABQ2RSN9_9DEIO</name>
<keyword evidence="4" id="KW-1185">Reference proteome</keyword>
<organism evidence="3 4">
    <name type="scientific">Deinococcus seoulensis</name>
    <dbReference type="NCBI Taxonomy" id="1837379"/>
    <lineage>
        <taxon>Bacteria</taxon>
        <taxon>Thermotogati</taxon>
        <taxon>Deinococcota</taxon>
        <taxon>Deinococci</taxon>
        <taxon>Deinococcales</taxon>
        <taxon>Deinococcaceae</taxon>
        <taxon>Deinococcus</taxon>
    </lineage>
</organism>
<keyword evidence="1" id="KW-0732">Signal</keyword>
<proteinExistence type="predicted"/>
<protein>
    <submittedName>
        <fullName evidence="3">Peptide ABC transporter substrate-binding protein</fullName>
    </submittedName>
</protein>
<feature type="signal peptide" evidence="1">
    <location>
        <begin position="1"/>
        <end position="21"/>
    </location>
</feature>
<dbReference type="InterPro" id="IPR039424">
    <property type="entry name" value="SBP_5"/>
</dbReference>
<evidence type="ECO:0000313" key="4">
    <source>
        <dbReference type="Proteomes" id="UP000634308"/>
    </source>
</evidence>
<dbReference type="Gene3D" id="3.10.105.10">
    <property type="entry name" value="Dipeptide-binding Protein, Domain 3"/>
    <property type="match status" value="1"/>
</dbReference>
<reference evidence="4" key="1">
    <citation type="journal article" date="2019" name="Int. J. Syst. Evol. Microbiol.">
        <title>The Global Catalogue of Microorganisms (GCM) 10K type strain sequencing project: providing services to taxonomists for standard genome sequencing and annotation.</title>
        <authorList>
            <consortium name="The Broad Institute Genomics Platform"/>
            <consortium name="The Broad Institute Genome Sequencing Center for Infectious Disease"/>
            <person name="Wu L."/>
            <person name="Ma J."/>
        </authorList>
    </citation>
    <scope>NUCLEOTIDE SEQUENCE [LARGE SCALE GENOMIC DNA]</scope>
    <source>
        <strain evidence="4">JCM 31404</strain>
    </source>
</reference>
<dbReference type="Pfam" id="PF00496">
    <property type="entry name" value="SBP_bac_5"/>
    <property type="match status" value="1"/>
</dbReference>
<dbReference type="CDD" id="cd08512">
    <property type="entry name" value="PBP2_NikA_DppA_OppA_like_7"/>
    <property type="match status" value="1"/>
</dbReference>
<dbReference type="InterPro" id="IPR030678">
    <property type="entry name" value="Peptide/Ni-bd"/>
</dbReference>
<evidence type="ECO:0000259" key="2">
    <source>
        <dbReference type="Pfam" id="PF00496"/>
    </source>
</evidence>
<comment type="caution">
    <text evidence="3">The sequence shown here is derived from an EMBL/GenBank/DDBJ whole genome shotgun (WGS) entry which is preliminary data.</text>
</comment>
<sequence>MMNRTKILGAVAMTTLAMTLAACNNKENASGGAGSTLVIQESADIPTMDPGTTYDTASGQVVENMYETLVGYKGNSLTELEPVLATEWTANDAGTEYRFTLREGVKFHTGNDFTCADAEYTIRRNLVTNTADSGNWFISESLLGTPANANDDKAITWQKISGAVRCDGETLVFTLPKTDPAFLAKLAYIGQGIVDSKHAIELGEWDGTEATWKDAVGKDLTGSPLAGQPSGTGAYKLVGKDASSVSLTAFDGYWGEQKPSIKNVIIQKVPEQAARIQAFLKGDADFIEEGGRSIISSQLQGKPGVSVLDDLPNTTAAGFSMNEKIAAGGALGSGKLDGNGIPSDFFSDADVRRGFVAAFDVPTYIEQVQEGKGAPRNFLLPDSFPGYDTNLEAPAFDPEVARAAFQRAWGGQVWDKGFSVNISYRAGSVTQQTAMELLKKNVESLNPKFKVNIVAKQWSDLIKSDNAPKEAMILSAWAPDYADPDNFVTTFYASTGYYGPRLNVTDTEMDALITEARNTTDQAKRDDLYAQIAKRGLEKAYYVIMPASPNVFAYRDNIGGVSESTYNPMIAFWAGTYWKNLTKN</sequence>
<dbReference type="PROSITE" id="PS51257">
    <property type="entry name" value="PROKAR_LIPOPROTEIN"/>
    <property type="match status" value="1"/>
</dbReference>
<evidence type="ECO:0000313" key="3">
    <source>
        <dbReference type="EMBL" id="GGR55624.1"/>
    </source>
</evidence>
<evidence type="ECO:0000256" key="1">
    <source>
        <dbReference type="SAM" id="SignalP"/>
    </source>
</evidence>
<dbReference type="RefSeq" id="WP_373290767.1">
    <property type="nucleotide sequence ID" value="NZ_BMQM01000008.1"/>
</dbReference>
<dbReference type="Proteomes" id="UP000634308">
    <property type="component" value="Unassembled WGS sequence"/>
</dbReference>
<dbReference type="PIRSF" id="PIRSF002741">
    <property type="entry name" value="MppA"/>
    <property type="match status" value="1"/>
</dbReference>
<accession>A0ABQ2RSN9</accession>
<dbReference type="PANTHER" id="PTHR30290:SF34">
    <property type="entry name" value="ABC TRANSPORTER, PERIPLASMIC OLIGO-PEPTIDE BINDING PROTEIN, PUTATIVE-RELATED"/>
    <property type="match status" value="1"/>
</dbReference>
<feature type="chain" id="PRO_5045433931" evidence="1">
    <location>
        <begin position="22"/>
        <end position="584"/>
    </location>
</feature>
<dbReference type="SUPFAM" id="SSF53850">
    <property type="entry name" value="Periplasmic binding protein-like II"/>
    <property type="match status" value="1"/>
</dbReference>